<organism evidence="10 11">
    <name type="scientific">Chitinophaga niabensis</name>
    <dbReference type="NCBI Taxonomy" id="536979"/>
    <lineage>
        <taxon>Bacteria</taxon>
        <taxon>Pseudomonadati</taxon>
        <taxon>Bacteroidota</taxon>
        <taxon>Chitinophagia</taxon>
        <taxon>Chitinophagales</taxon>
        <taxon>Chitinophagaceae</taxon>
        <taxon>Chitinophaga</taxon>
    </lineage>
</organism>
<feature type="transmembrane region" description="Helical" evidence="8">
    <location>
        <begin position="269"/>
        <end position="286"/>
    </location>
</feature>
<keyword evidence="7 8" id="KW-0472">Membrane</keyword>
<evidence type="ECO:0000256" key="5">
    <source>
        <dbReference type="ARBA" id="ARBA00022692"/>
    </source>
</evidence>
<evidence type="ECO:0000256" key="2">
    <source>
        <dbReference type="ARBA" id="ARBA00022475"/>
    </source>
</evidence>
<gene>
    <name evidence="10" type="ORF">SAMN04488055_0856</name>
</gene>
<feature type="transmembrane region" description="Helical" evidence="8">
    <location>
        <begin position="319"/>
        <end position="340"/>
    </location>
</feature>
<feature type="transmembrane region" description="Helical" evidence="8">
    <location>
        <begin position="151"/>
        <end position="181"/>
    </location>
</feature>
<dbReference type="GO" id="GO:0005886">
    <property type="term" value="C:plasma membrane"/>
    <property type="evidence" value="ECO:0007669"/>
    <property type="project" value="UniProtKB-SubCell"/>
</dbReference>
<feature type="transmembrane region" description="Helical" evidence="8">
    <location>
        <begin position="72"/>
        <end position="92"/>
    </location>
</feature>
<protein>
    <submittedName>
        <fullName evidence="10">Dolichyl-phosphate-mannose-protein mannosyltransferase</fullName>
    </submittedName>
</protein>
<evidence type="ECO:0000256" key="7">
    <source>
        <dbReference type="ARBA" id="ARBA00023136"/>
    </source>
</evidence>
<feature type="domain" description="Glycosyltransferase RgtA/B/C/D-like" evidence="9">
    <location>
        <begin position="53"/>
        <end position="210"/>
    </location>
</feature>
<keyword evidence="11" id="KW-1185">Reference proteome</keyword>
<name>A0A1N6DKI9_9BACT</name>
<comment type="subcellular location">
    <subcellularLocation>
        <location evidence="1">Cell membrane</location>
        <topology evidence="1">Multi-pass membrane protein</topology>
    </subcellularLocation>
</comment>
<dbReference type="OrthoDB" id="9813729at2"/>
<feature type="transmembrane region" description="Helical" evidence="8">
    <location>
        <begin position="292"/>
        <end position="312"/>
    </location>
</feature>
<accession>A0A1N6DKI9</accession>
<evidence type="ECO:0000313" key="11">
    <source>
        <dbReference type="Proteomes" id="UP000185003"/>
    </source>
</evidence>
<keyword evidence="3 10" id="KW-0328">Glycosyltransferase</keyword>
<dbReference type="Proteomes" id="UP000185003">
    <property type="component" value="Unassembled WGS sequence"/>
</dbReference>
<dbReference type="GO" id="GO:0016763">
    <property type="term" value="F:pentosyltransferase activity"/>
    <property type="evidence" value="ECO:0007669"/>
    <property type="project" value="TreeGrafter"/>
</dbReference>
<evidence type="ECO:0000313" key="10">
    <source>
        <dbReference type="EMBL" id="SIN71349.1"/>
    </source>
</evidence>
<feature type="transmembrane region" description="Helical" evidence="8">
    <location>
        <begin position="243"/>
        <end position="262"/>
    </location>
</feature>
<keyword evidence="4 10" id="KW-0808">Transferase</keyword>
<evidence type="ECO:0000256" key="4">
    <source>
        <dbReference type="ARBA" id="ARBA00022679"/>
    </source>
</evidence>
<feature type="transmembrane region" description="Helical" evidence="8">
    <location>
        <begin position="46"/>
        <end position="65"/>
    </location>
</feature>
<dbReference type="InterPro" id="IPR050297">
    <property type="entry name" value="LipidA_mod_glycosyltrf_83"/>
</dbReference>
<keyword evidence="6 8" id="KW-1133">Transmembrane helix</keyword>
<proteinExistence type="predicted"/>
<reference evidence="10 11" key="1">
    <citation type="submission" date="2016-11" db="EMBL/GenBank/DDBJ databases">
        <authorList>
            <person name="Jaros S."/>
            <person name="Januszkiewicz K."/>
            <person name="Wedrychowicz H."/>
        </authorList>
    </citation>
    <scope>NUCLEOTIDE SEQUENCE [LARGE SCALE GENOMIC DNA]</scope>
    <source>
        <strain evidence="10 11">DSM 24787</strain>
    </source>
</reference>
<dbReference type="PANTHER" id="PTHR33908:SF11">
    <property type="entry name" value="MEMBRANE PROTEIN"/>
    <property type="match status" value="1"/>
</dbReference>
<evidence type="ECO:0000259" key="9">
    <source>
        <dbReference type="Pfam" id="PF13231"/>
    </source>
</evidence>
<evidence type="ECO:0000256" key="3">
    <source>
        <dbReference type="ARBA" id="ARBA00022676"/>
    </source>
</evidence>
<dbReference type="GO" id="GO:0009103">
    <property type="term" value="P:lipopolysaccharide biosynthetic process"/>
    <property type="evidence" value="ECO:0007669"/>
    <property type="project" value="UniProtKB-ARBA"/>
</dbReference>
<evidence type="ECO:0000256" key="6">
    <source>
        <dbReference type="ARBA" id="ARBA00022989"/>
    </source>
</evidence>
<feature type="transmembrane region" description="Helical" evidence="8">
    <location>
        <begin position="193"/>
        <end position="212"/>
    </location>
</feature>
<evidence type="ECO:0000256" key="1">
    <source>
        <dbReference type="ARBA" id="ARBA00004651"/>
    </source>
</evidence>
<dbReference type="EMBL" id="FSRA01000001">
    <property type="protein sequence ID" value="SIN71349.1"/>
    <property type="molecule type" value="Genomic_DNA"/>
</dbReference>
<dbReference type="InterPro" id="IPR038731">
    <property type="entry name" value="RgtA/B/C-like"/>
</dbReference>
<keyword evidence="2" id="KW-1003">Cell membrane</keyword>
<dbReference type="AlphaFoldDB" id="A0A1N6DKI9"/>
<dbReference type="STRING" id="536979.SAMN04488055_0856"/>
<dbReference type="Pfam" id="PF13231">
    <property type="entry name" value="PMT_2"/>
    <property type="match status" value="1"/>
</dbReference>
<evidence type="ECO:0000256" key="8">
    <source>
        <dbReference type="SAM" id="Phobius"/>
    </source>
</evidence>
<sequence>MYKPKNERYILLGFILLKLILVFFLVNPVYELHRDEFLHLDQGAHLAPGYLSVPPVTSLFAWLIRLLGNGEIWVRLIPAFIGCGTLIFSWLIVEELKGNLYAKFLVCVAILCSAIQRLDLLFQPNTFDILSWTAVFYFFICYFNHEKPKYLYAAAICLALGFLNKYSILFLVMGLVPALILTPQRRIFANKHLYFAVLLALVIISPNIIWQVQNQFPVIHHMKELAERQLVNVSRINFLKSQWLFFVCDTLILVAIIAGYIFYKPFRKYAWIGLAFVFTLLLFLYFKAKSYYSIGLYPVQLALGCVYLGVILTKRWMRIALPVLIVLLYLPSIPLMFPVYSPQKMVMKKERFAPFGILRWEDGKNHDLPQDFADMQGWKELAGIVDAVYSSIPDKANVCIITDNYGQAGAINYYTKLKGLQAVSFNADYMNWFKLDEPIRYVILVKDTWDRDPERRREKVFFKTVKEAGMIRNNLAREYSTKVFLLEEPYIDVNRLLREEVISRKQSMAE</sequence>
<dbReference type="PANTHER" id="PTHR33908">
    <property type="entry name" value="MANNOSYLTRANSFERASE YKCB-RELATED"/>
    <property type="match status" value="1"/>
</dbReference>
<dbReference type="RefSeq" id="WP_074238058.1">
    <property type="nucleotide sequence ID" value="NZ_FSRA01000001.1"/>
</dbReference>
<keyword evidence="5 8" id="KW-0812">Transmembrane</keyword>
<feature type="transmembrane region" description="Helical" evidence="8">
    <location>
        <begin position="9"/>
        <end position="26"/>
    </location>
</feature>